<dbReference type="AlphaFoldDB" id="A0A919VWJ1"/>
<evidence type="ECO:0000256" key="1">
    <source>
        <dbReference type="SAM" id="Phobius"/>
    </source>
</evidence>
<keyword evidence="1" id="KW-0472">Membrane</keyword>
<reference evidence="2" key="1">
    <citation type="submission" date="2021-03" db="EMBL/GenBank/DDBJ databases">
        <title>Whole genome shotgun sequence of Actinoplanes auranticolor NBRC 12245.</title>
        <authorList>
            <person name="Komaki H."/>
            <person name="Tamura T."/>
        </authorList>
    </citation>
    <scope>NUCLEOTIDE SEQUENCE</scope>
    <source>
        <strain evidence="2">NBRC 12245</strain>
    </source>
</reference>
<keyword evidence="1" id="KW-0812">Transmembrane</keyword>
<dbReference type="EMBL" id="BOQL01000038">
    <property type="protein sequence ID" value="GIM71878.1"/>
    <property type="molecule type" value="Genomic_DNA"/>
</dbReference>
<evidence type="ECO:0000313" key="3">
    <source>
        <dbReference type="Proteomes" id="UP000681340"/>
    </source>
</evidence>
<feature type="transmembrane region" description="Helical" evidence="1">
    <location>
        <begin position="32"/>
        <end position="52"/>
    </location>
</feature>
<evidence type="ECO:0000313" key="2">
    <source>
        <dbReference type="EMBL" id="GIM71878.1"/>
    </source>
</evidence>
<accession>A0A919VWJ1</accession>
<keyword evidence="3" id="KW-1185">Reference proteome</keyword>
<dbReference type="Proteomes" id="UP000681340">
    <property type="component" value="Unassembled WGS sequence"/>
</dbReference>
<sequence>MRSSGRARFAVIVMLLLTLLCLPIVIMQRNWAGLAVVIVALTVSTREVMAAIRRGRD</sequence>
<gene>
    <name evidence="2" type="ORF">Aau02nite_48170</name>
</gene>
<comment type="caution">
    <text evidence="2">The sequence shown here is derived from an EMBL/GenBank/DDBJ whole genome shotgun (WGS) entry which is preliminary data.</text>
</comment>
<keyword evidence="1" id="KW-1133">Transmembrane helix</keyword>
<name>A0A919VWJ1_9ACTN</name>
<feature type="transmembrane region" description="Helical" evidence="1">
    <location>
        <begin position="7"/>
        <end position="26"/>
    </location>
</feature>
<organism evidence="2 3">
    <name type="scientific">Actinoplanes auranticolor</name>
    <dbReference type="NCBI Taxonomy" id="47988"/>
    <lineage>
        <taxon>Bacteria</taxon>
        <taxon>Bacillati</taxon>
        <taxon>Actinomycetota</taxon>
        <taxon>Actinomycetes</taxon>
        <taxon>Micromonosporales</taxon>
        <taxon>Micromonosporaceae</taxon>
        <taxon>Actinoplanes</taxon>
    </lineage>
</organism>
<proteinExistence type="predicted"/>
<protein>
    <submittedName>
        <fullName evidence="2">Uncharacterized protein</fullName>
    </submittedName>
</protein>